<reference evidence="8" key="1">
    <citation type="journal article" date="2020" name="mSystems">
        <title>Genome- and Community-Level Interaction Insights into Carbon Utilization and Element Cycling Functions of Hydrothermarchaeota in Hydrothermal Sediment.</title>
        <authorList>
            <person name="Zhou Z."/>
            <person name="Liu Y."/>
            <person name="Xu W."/>
            <person name="Pan J."/>
            <person name="Luo Z.H."/>
            <person name="Li M."/>
        </authorList>
    </citation>
    <scope>NUCLEOTIDE SEQUENCE [LARGE SCALE GENOMIC DNA]</scope>
    <source>
        <strain evidence="8">SpSt-876</strain>
    </source>
</reference>
<dbReference type="InterPro" id="IPR043461">
    <property type="entry name" value="LpxH-like"/>
</dbReference>
<evidence type="ECO:0000256" key="3">
    <source>
        <dbReference type="ARBA" id="ARBA00022723"/>
    </source>
</evidence>
<dbReference type="Pfam" id="PF00149">
    <property type="entry name" value="Metallophos"/>
    <property type="match status" value="1"/>
</dbReference>
<keyword evidence="4" id="KW-0378">Hydrolase</keyword>
<dbReference type="InterPro" id="IPR004843">
    <property type="entry name" value="Calcineurin-like_PHP"/>
</dbReference>
<dbReference type="GO" id="GO:0046872">
    <property type="term" value="F:metal ion binding"/>
    <property type="evidence" value="ECO:0007669"/>
    <property type="project" value="UniProtKB-KW"/>
</dbReference>
<comment type="caution">
    <text evidence="8">The sequence shown here is derived from an EMBL/GenBank/DDBJ whole genome shotgun (WGS) entry which is preliminary data.</text>
</comment>
<evidence type="ECO:0000256" key="5">
    <source>
        <dbReference type="ARBA" id="ARBA00023136"/>
    </source>
</evidence>
<dbReference type="EMBL" id="DTLI01000148">
    <property type="protein sequence ID" value="HHS52449.1"/>
    <property type="molecule type" value="Genomic_DNA"/>
</dbReference>
<dbReference type="GO" id="GO:0016020">
    <property type="term" value="C:membrane"/>
    <property type="evidence" value="ECO:0007669"/>
    <property type="project" value="GOC"/>
</dbReference>
<dbReference type="PANTHER" id="PTHR34990:SF1">
    <property type="entry name" value="UDP-2,3-DIACYLGLUCOSAMINE HYDROLASE"/>
    <property type="match status" value="1"/>
</dbReference>
<gene>
    <name evidence="8" type="ORF">ENW73_06250</name>
</gene>
<keyword evidence="3" id="KW-0479">Metal-binding</keyword>
<organism evidence="8">
    <name type="scientific">candidate division WOR-3 bacterium</name>
    <dbReference type="NCBI Taxonomy" id="2052148"/>
    <lineage>
        <taxon>Bacteria</taxon>
        <taxon>Bacteria division WOR-3</taxon>
    </lineage>
</organism>
<keyword evidence="1" id="KW-1003">Cell membrane</keyword>
<evidence type="ECO:0000256" key="2">
    <source>
        <dbReference type="ARBA" id="ARBA00022519"/>
    </source>
</evidence>
<evidence type="ECO:0000256" key="4">
    <source>
        <dbReference type="ARBA" id="ARBA00022801"/>
    </source>
</evidence>
<dbReference type="GO" id="GO:0008758">
    <property type="term" value="F:UDP-2,3-diacylglucosamine hydrolase activity"/>
    <property type="evidence" value="ECO:0007669"/>
    <property type="project" value="TreeGrafter"/>
</dbReference>
<dbReference type="PANTHER" id="PTHR34990">
    <property type="entry name" value="UDP-2,3-DIACYLGLUCOSAMINE HYDROLASE-RELATED"/>
    <property type="match status" value="1"/>
</dbReference>
<evidence type="ECO:0000313" key="8">
    <source>
        <dbReference type="EMBL" id="HHS52449.1"/>
    </source>
</evidence>
<evidence type="ECO:0000256" key="6">
    <source>
        <dbReference type="ARBA" id="ARBA00023211"/>
    </source>
</evidence>
<dbReference type="InterPro" id="IPR029052">
    <property type="entry name" value="Metallo-depent_PP-like"/>
</dbReference>
<accession>A0A7C6AA31</accession>
<dbReference type="SUPFAM" id="SSF56300">
    <property type="entry name" value="Metallo-dependent phosphatases"/>
    <property type="match status" value="1"/>
</dbReference>
<proteinExistence type="predicted"/>
<protein>
    <submittedName>
        <fullName evidence="8">UDP-2,3-diacylglucosamine diphosphatase</fullName>
    </submittedName>
</protein>
<evidence type="ECO:0000256" key="1">
    <source>
        <dbReference type="ARBA" id="ARBA00022475"/>
    </source>
</evidence>
<dbReference type="CDD" id="cd07398">
    <property type="entry name" value="MPP_YbbF-LpxH"/>
    <property type="match status" value="1"/>
</dbReference>
<feature type="domain" description="Calcineurin-like phosphoesterase" evidence="7">
    <location>
        <begin position="7"/>
        <end position="203"/>
    </location>
</feature>
<dbReference type="GO" id="GO:0009245">
    <property type="term" value="P:lipid A biosynthetic process"/>
    <property type="evidence" value="ECO:0007669"/>
    <property type="project" value="TreeGrafter"/>
</dbReference>
<dbReference type="Gene3D" id="3.60.21.10">
    <property type="match status" value="1"/>
</dbReference>
<evidence type="ECO:0000259" key="7">
    <source>
        <dbReference type="Pfam" id="PF00149"/>
    </source>
</evidence>
<dbReference type="AlphaFoldDB" id="A0A7C6AA31"/>
<keyword evidence="2" id="KW-0997">Cell inner membrane</keyword>
<name>A0A7C6AA31_UNCW3</name>
<keyword evidence="6" id="KW-0464">Manganese</keyword>
<keyword evidence="5" id="KW-0472">Membrane</keyword>
<sequence length="241" mass="27652">MNKGHYFISDAHISGKDYHNTEILLKFFASLRNKAQSLFLLGDIFELCFRYSSRVPETNLRILNGIKELTKAGIRVYYLLGNHDYWVKDFINGKEQSVTADLSCVSTTRTLNIDGKKVYIAHGDEIDHSILTVLSRTILRSQSNPFVYCLLHPKIGLAYARWIETIARNLADSMGVISKFESFAQKKIVGEGYDIVILGHTHQARFKKIDSGYYLNTGNWIDDYNYVIIENSQPRLEKFNP</sequence>